<keyword evidence="1" id="KW-0560">Oxidoreductase</keyword>
<dbReference type="OrthoDB" id="9770519at2"/>
<keyword evidence="3" id="KW-0223">Dioxygenase</keyword>
<dbReference type="InterPro" id="IPR042098">
    <property type="entry name" value="TauD-like_sf"/>
</dbReference>
<accession>A0A1H3FKK4</accession>
<dbReference type="InterPro" id="IPR003819">
    <property type="entry name" value="TauD/TfdA-like"/>
</dbReference>
<dbReference type="RefSeq" id="WP_091333503.1">
    <property type="nucleotide sequence ID" value="NZ_FNOW01000019.1"/>
</dbReference>
<keyword evidence="4" id="KW-1185">Reference proteome</keyword>
<evidence type="ECO:0000313" key="4">
    <source>
        <dbReference type="Proteomes" id="UP000198672"/>
    </source>
</evidence>
<organism evidence="3 4">
    <name type="scientific">Allochromatium warmingii</name>
    <name type="common">Chromatium warmingii</name>
    <dbReference type="NCBI Taxonomy" id="61595"/>
    <lineage>
        <taxon>Bacteria</taxon>
        <taxon>Pseudomonadati</taxon>
        <taxon>Pseudomonadota</taxon>
        <taxon>Gammaproteobacteria</taxon>
        <taxon>Chromatiales</taxon>
        <taxon>Chromatiaceae</taxon>
        <taxon>Allochromatium</taxon>
    </lineage>
</organism>
<dbReference type="Proteomes" id="UP000198672">
    <property type="component" value="Unassembled WGS sequence"/>
</dbReference>
<dbReference type="Gene3D" id="3.60.130.10">
    <property type="entry name" value="Clavaminate synthase-like"/>
    <property type="match status" value="1"/>
</dbReference>
<reference evidence="4" key="1">
    <citation type="submission" date="2016-10" db="EMBL/GenBank/DDBJ databases">
        <authorList>
            <person name="Varghese N."/>
            <person name="Submissions S."/>
        </authorList>
    </citation>
    <scope>NUCLEOTIDE SEQUENCE [LARGE SCALE GENOMIC DNA]</scope>
    <source>
        <strain evidence="4">DSM 173</strain>
    </source>
</reference>
<name>A0A1H3FKK4_ALLWA</name>
<dbReference type="GO" id="GO:0016706">
    <property type="term" value="F:2-oxoglutarate-dependent dioxygenase activity"/>
    <property type="evidence" value="ECO:0007669"/>
    <property type="project" value="UniProtKB-ARBA"/>
</dbReference>
<proteinExistence type="predicted"/>
<evidence type="ECO:0000256" key="1">
    <source>
        <dbReference type="ARBA" id="ARBA00023002"/>
    </source>
</evidence>
<dbReference type="SUPFAM" id="SSF51197">
    <property type="entry name" value="Clavaminate synthase-like"/>
    <property type="match status" value="1"/>
</dbReference>
<protein>
    <submittedName>
        <fullName evidence="3">Taurine catabolism dioxygenase TauD, TfdA family</fullName>
    </submittedName>
</protein>
<evidence type="ECO:0000313" key="3">
    <source>
        <dbReference type="EMBL" id="SDX90649.1"/>
    </source>
</evidence>
<feature type="domain" description="TauD/TfdA-like" evidence="2">
    <location>
        <begin position="92"/>
        <end position="282"/>
    </location>
</feature>
<dbReference type="AlphaFoldDB" id="A0A1H3FKK4"/>
<dbReference type="EMBL" id="FNOW01000019">
    <property type="protein sequence ID" value="SDX90649.1"/>
    <property type="molecule type" value="Genomic_DNA"/>
</dbReference>
<dbReference type="STRING" id="61595.SAMN05421644_1191"/>
<sequence>MSVSPFALDDDSAYQHWREHKLAQTPTDLAALIVEIRDPRQLTAAERTALLDRCRRTNMAIYIGTTGDDPDKAIPRMLGAQLGLHCLDHNAGADDDAITSLTVQTDARHRDYIPYSNRAISWHTDGYYNRPEQQIHGLLLHCVQPAAEGGQNDLLDHEIAYILLRDQNPEFIRALMHSECMTIPANHVDGEEVRPDQTGAVFTVRADGRLHMRYTNRARNIRWRDDAVTREAVAALKSLLETGTPWMMSGRLEAGWGLISNNVLHTRSGFTDGAVPRLLYRARYYDRLQET</sequence>
<evidence type="ECO:0000259" key="2">
    <source>
        <dbReference type="Pfam" id="PF02668"/>
    </source>
</evidence>
<gene>
    <name evidence="3" type="ORF">SAMN05421644_1191</name>
</gene>
<dbReference type="Pfam" id="PF02668">
    <property type="entry name" value="TauD"/>
    <property type="match status" value="1"/>
</dbReference>